<organism evidence="1">
    <name type="scientific">Amphimedon queenslandica</name>
    <name type="common">Sponge</name>
    <dbReference type="NCBI Taxonomy" id="400682"/>
    <lineage>
        <taxon>Eukaryota</taxon>
        <taxon>Metazoa</taxon>
        <taxon>Porifera</taxon>
        <taxon>Demospongiae</taxon>
        <taxon>Heteroscleromorpha</taxon>
        <taxon>Haplosclerida</taxon>
        <taxon>Niphatidae</taxon>
        <taxon>Amphimedon</taxon>
    </lineage>
</organism>
<dbReference type="InParanoid" id="A0A1X7VJR4"/>
<dbReference type="AlphaFoldDB" id="A0A1X7VJR4"/>
<name>A0A1X7VJR4_AMPQE</name>
<proteinExistence type="predicted"/>
<dbReference type="EnsemblMetazoa" id="Aqu2.1.40164_001">
    <property type="protein sequence ID" value="Aqu2.1.40164_001"/>
    <property type="gene ID" value="Aqu2.1.40164"/>
</dbReference>
<reference evidence="1" key="1">
    <citation type="submission" date="2017-05" db="UniProtKB">
        <authorList>
            <consortium name="EnsemblMetazoa"/>
        </authorList>
    </citation>
    <scope>IDENTIFICATION</scope>
</reference>
<protein>
    <submittedName>
        <fullName evidence="1">Uncharacterized protein</fullName>
    </submittedName>
</protein>
<sequence>MGTLPAVSRQLLVQGTPDSLENANKDASQVEYGHSFRGDRVPQSPKCDTTVDKGACCNIHQDGSKLQERRKTKCETSGELSSSFIPLPTLSTTLAWSHFNISPHLTRSEFIDILLSLAVRVISSLGQSLFAQLSALDVIDPALKGFPLVIRKDCA</sequence>
<accession>A0A1X7VJR4</accession>
<evidence type="ECO:0000313" key="1">
    <source>
        <dbReference type="EnsemblMetazoa" id="Aqu2.1.40164_001"/>
    </source>
</evidence>